<dbReference type="Pfam" id="PF12895">
    <property type="entry name" value="ANAPC3"/>
    <property type="match status" value="1"/>
</dbReference>
<dbReference type="PROSITE" id="PS50293">
    <property type="entry name" value="TPR_REGION"/>
    <property type="match status" value="1"/>
</dbReference>
<dbReference type="SMART" id="SM00028">
    <property type="entry name" value="TPR"/>
    <property type="match status" value="2"/>
</dbReference>
<evidence type="ECO:0000313" key="3">
    <source>
        <dbReference type="Proteomes" id="UP000294480"/>
    </source>
</evidence>
<keyword evidence="1" id="KW-0802">TPR repeat</keyword>
<accession>A0A4R6Y4E5</accession>
<evidence type="ECO:0000256" key="1">
    <source>
        <dbReference type="PROSITE-ProRule" id="PRU00339"/>
    </source>
</evidence>
<proteinExistence type="predicted"/>
<dbReference type="SUPFAM" id="SSF48452">
    <property type="entry name" value="TPR-like"/>
    <property type="match status" value="1"/>
</dbReference>
<sequence length="131" mass="14934">MLQQGRIEDAIFVFNEASKRGSENAEILCNLAYAYYQHEDIEKAIPYLNRALNLKPKRGSSLLLAGQIFAKLGEQQKAISYFESYLYYSSNRKAAVEQLIQWSNGFEDGRNLVLRESAKQALMNAGYNNLE</sequence>
<dbReference type="Gene3D" id="1.25.40.10">
    <property type="entry name" value="Tetratricopeptide repeat domain"/>
    <property type="match status" value="1"/>
</dbReference>
<gene>
    <name evidence="2" type="ORF">DFR44_13321</name>
</gene>
<dbReference type="InterPro" id="IPR011990">
    <property type="entry name" value="TPR-like_helical_dom_sf"/>
</dbReference>
<reference evidence="2 3" key="1">
    <citation type="submission" date="2019-03" db="EMBL/GenBank/DDBJ databases">
        <title>Genomic Encyclopedia of Type Strains, Phase IV (KMG-IV): sequencing the most valuable type-strain genomes for metagenomic binning, comparative biology and taxonomic classification.</title>
        <authorList>
            <person name="Goeker M."/>
        </authorList>
    </citation>
    <scope>NUCLEOTIDE SEQUENCE [LARGE SCALE GENOMIC DNA]</scope>
    <source>
        <strain evidence="2 3">DSM 102852</strain>
    </source>
</reference>
<dbReference type="InterPro" id="IPR019734">
    <property type="entry name" value="TPR_rpt"/>
</dbReference>
<name>A0A4R6Y4E5_9BURK</name>
<dbReference type="EMBL" id="SNZE01000033">
    <property type="protein sequence ID" value="TDR28850.1"/>
    <property type="molecule type" value="Genomic_DNA"/>
</dbReference>
<dbReference type="RefSeq" id="WP_162845250.1">
    <property type="nucleotide sequence ID" value="NZ_SNZE01000033.1"/>
</dbReference>
<dbReference type="AlphaFoldDB" id="A0A4R6Y4E5"/>
<feature type="repeat" description="TPR" evidence="1">
    <location>
        <begin position="25"/>
        <end position="58"/>
    </location>
</feature>
<comment type="caution">
    <text evidence="2">The sequence shown here is derived from an EMBL/GenBank/DDBJ whole genome shotgun (WGS) entry which is preliminary data.</text>
</comment>
<protein>
    <submittedName>
        <fullName evidence="2">Anaphase-promoting complex subunit 3</fullName>
    </submittedName>
</protein>
<dbReference type="Proteomes" id="UP000294480">
    <property type="component" value="Unassembled WGS sequence"/>
</dbReference>
<organism evidence="2 3">
    <name type="scientific">Hydromonas duriensis</name>
    <dbReference type="NCBI Taxonomy" id="1527608"/>
    <lineage>
        <taxon>Bacteria</taxon>
        <taxon>Pseudomonadati</taxon>
        <taxon>Pseudomonadota</taxon>
        <taxon>Betaproteobacteria</taxon>
        <taxon>Burkholderiales</taxon>
        <taxon>Burkholderiaceae</taxon>
        <taxon>Hydromonas</taxon>
    </lineage>
</organism>
<dbReference type="PROSITE" id="PS50005">
    <property type="entry name" value="TPR"/>
    <property type="match status" value="1"/>
</dbReference>
<keyword evidence="3" id="KW-1185">Reference proteome</keyword>
<evidence type="ECO:0000313" key="2">
    <source>
        <dbReference type="EMBL" id="TDR28850.1"/>
    </source>
</evidence>